<dbReference type="AlphaFoldDB" id="A0A1W1BTG0"/>
<evidence type="ECO:0000313" key="1">
    <source>
        <dbReference type="EMBL" id="SFV56888.1"/>
    </source>
</evidence>
<accession>A0A1W1BTG0</accession>
<sequence length="150" mass="17213">MLRDKWSRKVFLTPTDTTIGFISKSSSSLDRVKKRPSDKEYITAITSLKKLKSLTRVPQKYKNIVRKSNKSTFIFPNGASYRLIKNKKHKNLIEKLDSSYTSSANISGGEYNKVFAEDNADIIISFNKQNKNSKASDIFKITKTNIKRIR</sequence>
<reference evidence="1" key="1">
    <citation type="submission" date="2016-10" db="EMBL/GenBank/DDBJ databases">
        <authorList>
            <person name="de Groot N.N."/>
        </authorList>
    </citation>
    <scope>NUCLEOTIDE SEQUENCE</scope>
</reference>
<dbReference type="Gene3D" id="3.90.870.10">
    <property type="entry name" value="DHBP synthase"/>
    <property type="match status" value="1"/>
</dbReference>
<dbReference type="SUPFAM" id="SSF55821">
    <property type="entry name" value="YrdC/RibB"/>
    <property type="match status" value="1"/>
</dbReference>
<gene>
    <name evidence="1" type="ORF">MNB_SV-9-460</name>
</gene>
<name>A0A1W1BTG0_9ZZZZ</name>
<dbReference type="InterPro" id="IPR017945">
    <property type="entry name" value="DHBP_synth_RibB-like_a/b_dom"/>
</dbReference>
<protein>
    <submittedName>
        <fullName evidence="1">TsaC protein (YrdC domain) required for threonylcarbamoyladenosine t(6)A37 modification in tRNA</fullName>
    </submittedName>
</protein>
<proteinExistence type="predicted"/>
<organism evidence="1">
    <name type="scientific">hydrothermal vent metagenome</name>
    <dbReference type="NCBI Taxonomy" id="652676"/>
    <lineage>
        <taxon>unclassified sequences</taxon>
        <taxon>metagenomes</taxon>
        <taxon>ecological metagenomes</taxon>
    </lineage>
</organism>
<dbReference type="EMBL" id="FPHG01000031">
    <property type="protein sequence ID" value="SFV56888.1"/>
    <property type="molecule type" value="Genomic_DNA"/>
</dbReference>